<comment type="subcellular location">
    <subcellularLocation>
        <location evidence="1">Mitochondrion</location>
    </subcellularLocation>
</comment>
<dbReference type="Pfam" id="PF09057">
    <property type="entry name" value="Smac_DIABLO"/>
    <property type="match status" value="1"/>
</dbReference>
<evidence type="ECO:0000256" key="5">
    <source>
        <dbReference type="ARBA" id="ARBA00033049"/>
    </source>
</evidence>
<name>A0A9D3MAS4_ANGAN</name>
<keyword evidence="9" id="KW-1185">Reference proteome</keyword>
<keyword evidence="3" id="KW-0809">Transit peptide</keyword>
<sequence>MAAFRRGVFSFGLFRYTTHFLSSGNGSARQCLAGLPAAVRKNWISLCTGGVLCAVPFTQKQPEGLSHEALVRRASSLVTDSANTFLSQTTLALVDALTQYVKAAHALVTLQKRYAASVARLSPAEEEAVWQVIIRQRAEVAERRDECKRFESTWMNAINLCADQASVTARTNLQVAQSHVEEARQRSLEADRMLTESQAEKAERDPTWPPHLPWRRRFRKLTCVRTDLLWKHPSSSSSSSVEVSHTDSPPGNALSSPLQKPIPFTFNATCTPSPHTPLCPSPAYHFYPSPPTWGSTRFFFSP</sequence>
<dbReference type="GO" id="GO:0005739">
    <property type="term" value="C:mitochondrion"/>
    <property type="evidence" value="ECO:0007669"/>
    <property type="project" value="UniProtKB-SubCell"/>
</dbReference>
<dbReference type="GO" id="GO:0043065">
    <property type="term" value="P:positive regulation of apoptotic process"/>
    <property type="evidence" value="ECO:0007669"/>
    <property type="project" value="UniProtKB-ARBA"/>
</dbReference>
<dbReference type="PANTHER" id="PTHR32247:SF4">
    <property type="entry name" value="DIRECT IAP-BINDING PROTEIN WITH LOW PI"/>
    <property type="match status" value="1"/>
</dbReference>
<dbReference type="InterPro" id="IPR015142">
    <property type="entry name" value="Smac_DIABLO"/>
</dbReference>
<evidence type="ECO:0000256" key="4">
    <source>
        <dbReference type="ARBA" id="ARBA00023128"/>
    </source>
</evidence>
<organism evidence="8 9">
    <name type="scientific">Anguilla anguilla</name>
    <name type="common">European freshwater eel</name>
    <name type="synonym">Muraena anguilla</name>
    <dbReference type="NCBI Taxonomy" id="7936"/>
    <lineage>
        <taxon>Eukaryota</taxon>
        <taxon>Metazoa</taxon>
        <taxon>Chordata</taxon>
        <taxon>Craniata</taxon>
        <taxon>Vertebrata</taxon>
        <taxon>Euteleostomi</taxon>
        <taxon>Actinopterygii</taxon>
        <taxon>Neopterygii</taxon>
        <taxon>Teleostei</taxon>
        <taxon>Anguilliformes</taxon>
        <taxon>Anguillidae</taxon>
        <taxon>Anguilla</taxon>
    </lineage>
</organism>
<proteinExistence type="inferred from homology"/>
<dbReference type="GO" id="GO:0051402">
    <property type="term" value="P:neuron apoptotic process"/>
    <property type="evidence" value="ECO:0007669"/>
    <property type="project" value="TreeGrafter"/>
</dbReference>
<protein>
    <recommendedName>
        <fullName evidence="5">Direct IAP-binding protein with low pI</fullName>
    </recommendedName>
</protein>
<evidence type="ECO:0000256" key="7">
    <source>
        <dbReference type="SAM" id="MobiDB-lite"/>
    </source>
</evidence>
<evidence type="ECO:0000256" key="1">
    <source>
        <dbReference type="ARBA" id="ARBA00004173"/>
    </source>
</evidence>
<keyword evidence="4" id="KW-0496">Mitochondrion</keyword>
<dbReference type="InterPro" id="IPR009062">
    <property type="entry name" value="Smac/DIABLO-like_sf"/>
</dbReference>
<evidence type="ECO:0000256" key="3">
    <source>
        <dbReference type="ARBA" id="ARBA00022946"/>
    </source>
</evidence>
<evidence type="ECO:0000256" key="2">
    <source>
        <dbReference type="ARBA" id="ARBA00022703"/>
    </source>
</evidence>
<evidence type="ECO:0000313" key="8">
    <source>
        <dbReference type="EMBL" id="KAG5844731.1"/>
    </source>
</evidence>
<evidence type="ECO:0000256" key="6">
    <source>
        <dbReference type="ARBA" id="ARBA00046319"/>
    </source>
</evidence>
<feature type="region of interest" description="Disordered" evidence="7">
    <location>
        <begin position="232"/>
        <end position="258"/>
    </location>
</feature>
<feature type="compositionally biased region" description="Polar residues" evidence="7">
    <location>
        <begin position="241"/>
        <end position="258"/>
    </location>
</feature>
<dbReference type="SUPFAM" id="SSF46984">
    <property type="entry name" value="Smac/diablo"/>
    <property type="match status" value="1"/>
</dbReference>
<evidence type="ECO:0000313" key="9">
    <source>
        <dbReference type="Proteomes" id="UP001044222"/>
    </source>
</evidence>
<gene>
    <name evidence="8" type="ORF">ANANG_G00165660</name>
</gene>
<dbReference type="PANTHER" id="PTHR32247">
    <property type="entry name" value="DIABLO HOMOLOG, MITOCHONDRIAL"/>
    <property type="match status" value="1"/>
</dbReference>
<dbReference type="EMBL" id="JAFIRN010000008">
    <property type="protein sequence ID" value="KAG5844731.1"/>
    <property type="molecule type" value="Genomic_DNA"/>
</dbReference>
<comment type="caution">
    <text evidence="8">The sequence shown here is derived from an EMBL/GenBank/DDBJ whole genome shotgun (WGS) entry which is preliminary data.</text>
</comment>
<dbReference type="Proteomes" id="UP001044222">
    <property type="component" value="Chromosome 8"/>
</dbReference>
<accession>A0A9D3MAS4</accession>
<reference evidence="8" key="1">
    <citation type="submission" date="2021-01" db="EMBL/GenBank/DDBJ databases">
        <title>A chromosome-scale assembly of European eel, Anguilla anguilla.</title>
        <authorList>
            <person name="Henkel C."/>
            <person name="Jong-Raadsen S.A."/>
            <person name="Dufour S."/>
            <person name="Weltzien F.-A."/>
            <person name="Palstra A.P."/>
            <person name="Pelster B."/>
            <person name="Spaink H.P."/>
            <person name="Van Den Thillart G.E."/>
            <person name="Jansen H."/>
            <person name="Zahm M."/>
            <person name="Klopp C."/>
            <person name="Cedric C."/>
            <person name="Louis A."/>
            <person name="Berthelot C."/>
            <person name="Parey E."/>
            <person name="Roest Crollius H."/>
            <person name="Montfort J."/>
            <person name="Robinson-Rechavi M."/>
            <person name="Bucao C."/>
            <person name="Bouchez O."/>
            <person name="Gislard M."/>
            <person name="Lluch J."/>
            <person name="Milhes M."/>
            <person name="Lampietro C."/>
            <person name="Lopez Roques C."/>
            <person name="Donnadieu C."/>
            <person name="Braasch I."/>
            <person name="Desvignes T."/>
            <person name="Postlethwait J."/>
            <person name="Bobe J."/>
            <person name="Guiguen Y."/>
            <person name="Dirks R."/>
        </authorList>
    </citation>
    <scope>NUCLEOTIDE SEQUENCE</scope>
    <source>
        <strain evidence="8">Tag_6206</strain>
        <tissue evidence="8">Liver</tissue>
    </source>
</reference>
<dbReference type="GO" id="GO:0008631">
    <property type="term" value="P:intrinsic apoptotic signaling pathway in response to oxidative stress"/>
    <property type="evidence" value="ECO:0007669"/>
    <property type="project" value="TreeGrafter"/>
</dbReference>
<dbReference type="Gene3D" id="1.20.58.70">
    <property type="match status" value="1"/>
</dbReference>
<comment type="similarity">
    <text evidence="6">Belongs to the Smac/DIABLO protein family.</text>
</comment>
<dbReference type="AlphaFoldDB" id="A0A9D3MAS4"/>
<keyword evidence="2" id="KW-0053">Apoptosis</keyword>
<dbReference type="FunFam" id="1.20.58.70:FF:000012">
    <property type="entry name" value="diablo homolog, mitochondrial isoform X1"/>
    <property type="match status" value="1"/>
</dbReference>